<evidence type="ECO:0000313" key="8">
    <source>
        <dbReference type="Proteomes" id="UP000177925"/>
    </source>
</evidence>
<dbReference type="AlphaFoldDB" id="A0A1F6TCV1"/>
<dbReference type="Pfam" id="PF00069">
    <property type="entry name" value="Pkinase"/>
    <property type="match status" value="1"/>
</dbReference>
<evidence type="ECO:0000256" key="3">
    <source>
        <dbReference type="ARBA" id="ARBA00022777"/>
    </source>
</evidence>
<accession>A0A1F6TCV1</accession>
<evidence type="ECO:0000256" key="1">
    <source>
        <dbReference type="ARBA" id="ARBA00022679"/>
    </source>
</evidence>
<dbReference type="InterPro" id="IPR008271">
    <property type="entry name" value="Ser/Thr_kinase_AS"/>
</dbReference>
<dbReference type="GO" id="GO:0005524">
    <property type="term" value="F:ATP binding"/>
    <property type="evidence" value="ECO:0007669"/>
    <property type="project" value="UniProtKB-UniRule"/>
</dbReference>
<dbReference type="Gene3D" id="3.30.200.20">
    <property type="entry name" value="Phosphorylase Kinase, domain 1"/>
    <property type="match status" value="1"/>
</dbReference>
<evidence type="ECO:0000259" key="6">
    <source>
        <dbReference type="PROSITE" id="PS50011"/>
    </source>
</evidence>
<dbReference type="PROSITE" id="PS50011">
    <property type="entry name" value="PROTEIN_KINASE_DOM"/>
    <property type="match status" value="1"/>
</dbReference>
<dbReference type="SUPFAM" id="SSF56112">
    <property type="entry name" value="Protein kinase-like (PK-like)"/>
    <property type="match status" value="1"/>
</dbReference>
<evidence type="ECO:0000313" key="7">
    <source>
        <dbReference type="EMBL" id="OGI42971.1"/>
    </source>
</evidence>
<dbReference type="SMART" id="SM00220">
    <property type="entry name" value="S_TKc"/>
    <property type="match status" value="1"/>
</dbReference>
<feature type="binding site" evidence="5">
    <location>
        <position position="53"/>
    </location>
    <ligand>
        <name>ATP</name>
        <dbReference type="ChEBI" id="CHEBI:30616"/>
    </ligand>
</feature>
<comment type="caution">
    <text evidence="7">The sequence shown here is derived from an EMBL/GenBank/DDBJ whole genome shotgun (WGS) entry which is preliminary data.</text>
</comment>
<keyword evidence="4 5" id="KW-0067">ATP-binding</keyword>
<reference evidence="7 8" key="1">
    <citation type="journal article" date="2016" name="Nat. Commun.">
        <title>Thousands of microbial genomes shed light on interconnected biogeochemical processes in an aquifer system.</title>
        <authorList>
            <person name="Anantharaman K."/>
            <person name="Brown C.T."/>
            <person name="Hug L.A."/>
            <person name="Sharon I."/>
            <person name="Castelle C.J."/>
            <person name="Probst A.J."/>
            <person name="Thomas B.C."/>
            <person name="Singh A."/>
            <person name="Wilkins M.J."/>
            <person name="Karaoz U."/>
            <person name="Brodie E.L."/>
            <person name="Williams K.H."/>
            <person name="Hubbard S.S."/>
            <person name="Banfield J.F."/>
        </authorList>
    </citation>
    <scope>NUCLEOTIDE SEQUENCE [LARGE SCALE GENOMIC DNA]</scope>
</reference>
<proteinExistence type="predicted"/>
<dbReference type="STRING" id="1817758.A2150_04105"/>
<dbReference type="PROSITE" id="PS00107">
    <property type="entry name" value="PROTEIN_KINASE_ATP"/>
    <property type="match status" value="1"/>
</dbReference>
<evidence type="ECO:0000256" key="4">
    <source>
        <dbReference type="ARBA" id="ARBA00022840"/>
    </source>
</evidence>
<evidence type="ECO:0000256" key="2">
    <source>
        <dbReference type="ARBA" id="ARBA00022741"/>
    </source>
</evidence>
<dbReference type="InterPro" id="IPR000719">
    <property type="entry name" value="Prot_kinase_dom"/>
</dbReference>
<dbReference type="InterPro" id="IPR017441">
    <property type="entry name" value="Protein_kinase_ATP_BS"/>
</dbReference>
<keyword evidence="3" id="KW-0418">Kinase</keyword>
<dbReference type="GO" id="GO:0004674">
    <property type="term" value="F:protein serine/threonine kinase activity"/>
    <property type="evidence" value="ECO:0007669"/>
    <property type="project" value="TreeGrafter"/>
</dbReference>
<dbReference type="Gene3D" id="1.10.510.10">
    <property type="entry name" value="Transferase(Phosphotransferase) domain 1"/>
    <property type="match status" value="1"/>
</dbReference>
<dbReference type="InterPro" id="IPR011009">
    <property type="entry name" value="Kinase-like_dom_sf"/>
</dbReference>
<dbReference type="PANTHER" id="PTHR43289:SF6">
    <property type="entry name" value="SERINE_THREONINE-PROTEIN KINASE NEKL-3"/>
    <property type="match status" value="1"/>
</dbReference>
<dbReference type="PROSITE" id="PS00108">
    <property type="entry name" value="PROTEIN_KINASE_ST"/>
    <property type="match status" value="1"/>
</dbReference>
<gene>
    <name evidence="7" type="ORF">A2150_04105</name>
</gene>
<keyword evidence="1" id="KW-0808">Transferase</keyword>
<feature type="domain" description="Protein kinase" evidence="6">
    <location>
        <begin position="24"/>
        <end position="293"/>
    </location>
</feature>
<dbReference type="CDD" id="cd14014">
    <property type="entry name" value="STKc_PknB_like"/>
    <property type="match status" value="1"/>
</dbReference>
<dbReference type="Proteomes" id="UP000177925">
    <property type="component" value="Unassembled WGS sequence"/>
</dbReference>
<dbReference type="PANTHER" id="PTHR43289">
    <property type="entry name" value="MITOGEN-ACTIVATED PROTEIN KINASE KINASE KINASE 20-RELATED"/>
    <property type="match status" value="1"/>
</dbReference>
<dbReference type="EMBL" id="MFSS01000072">
    <property type="protein sequence ID" value="OGI42971.1"/>
    <property type="molecule type" value="Genomic_DNA"/>
</dbReference>
<evidence type="ECO:0000256" key="5">
    <source>
        <dbReference type="PROSITE-ProRule" id="PRU10141"/>
    </source>
</evidence>
<protein>
    <recommendedName>
        <fullName evidence="6">Protein kinase domain-containing protein</fullName>
    </recommendedName>
</protein>
<name>A0A1F6TCV1_9PROT</name>
<sequence length="321" mass="36440">MRLSFKKKPVTVDSLPGGYLLKNYRIEKAIGGGGFSQVYLATNLTSSELAVIKEYLPGTQAQRLEDARVEPLSQETNSAYQLGIRHFFEEARALAKIRHPNIVRITDIFRANNTVYIVMHHEAGKDLRWYIKRKSGKLNEKFIRTVFPRLLLGLRELHTHRLLHLDIKPANIFVCSGGKPLLLDFGALRRSVSGPKPRGPSTLTLGFAPIEQHRGGHLGPWTDLYAIGASMWACISGKPPPPSTERIVKDTFKPATRVYSRHYSKQLLEAIDWCLQIDQLDRPQSAQELLDFLNPMNAAPAEDEDAQKRWRLKLPWARDDE</sequence>
<keyword evidence="2 5" id="KW-0547">Nucleotide-binding</keyword>
<organism evidence="7 8">
    <name type="scientific">Candidatus Muproteobacteria bacterium RBG_16_64_11</name>
    <dbReference type="NCBI Taxonomy" id="1817758"/>
    <lineage>
        <taxon>Bacteria</taxon>
        <taxon>Pseudomonadati</taxon>
        <taxon>Pseudomonadota</taxon>
        <taxon>Candidatus Muproteobacteria</taxon>
    </lineage>
</organism>